<dbReference type="Proteomes" id="UP001208570">
    <property type="component" value="Unassembled WGS sequence"/>
</dbReference>
<dbReference type="EMBL" id="JAODUP010001933">
    <property type="protein sequence ID" value="KAK2139212.1"/>
    <property type="molecule type" value="Genomic_DNA"/>
</dbReference>
<name>A0AAD9IQM9_9ANNE</name>
<gene>
    <name evidence="1" type="ORF">LSH36_1939g00005</name>
</gene>
<dbReference type="AlphaFoldDB" id="A0AAD9IQM9"/>
<keyword evidence="2" id="KW-1185">Reference proteome</keyword>
<evidence type="ECO:0000313" key="2">
    <source>
        <dbReference type="Proteomes" id="UP001208570"/>
    </source>
</evidence>
<evidence type="ECO:0000313" key="1">
    <source>
        <dbReference type="EMBL" id="KAK2139212.1"/>
    </source>
</evidence>
<sequence length="176" mass="19442">MVNNTVGVLNSLDWDQSRLSDFMEETSLKAVLLPRRLRTLVWIFPKFETILSMDSDEAGSFMSARHLKEELSVARYTSSMQQDGDSCGVFVFMVRNAAIGCKATVKEDVFPPGAVEHSHSPTLSITEAGQFRAKIRTEAKLHQLIPGSQIVELALHEHLGPEPPCPSLPNPVALAR</sequence>
<protein>
    <submittedName>
        <fullName evidence="1">Uncharacterized protein</fullName>
    </submittedName>
</protein>
<accession>A0AAD9IQM9</accession>
<organism evidence="1 2">
    <name type="scientific">Paralvinella palmiformis</name>
    <dbReference type="NCBI Taxonomy" id="53620"/>
    <lineage>
        <taxon>Eukaryota</taxon>
        <taxon>Metazoa</taxon>
        <taxon>Spiralia</taxon>
        <taxon>Lophotrochozoa</taxon>
        <taxon>Annelida</taxon>
        <taxon>Polychaeta</taxon>
        <taxon>Sedentaria</taxon>
        <taxon>Canalipalpata</taxon>
        <taxon>Terebellida</taxon>
        <taxon>Terebelliformia</taxon>
        <taxon>Alvinellidae</taxon>
        <taxon>Paralvinella</taxon>
    </lineage>
</organism>
<reference evidence="1" key="1">
    <citation type="journal article" date="2023" name="Mol. Biol. Evol.">
        <title>Third-Generation Sequencing Reveals the Adaptive Role of the Epigenome in Three Deep-Sea Polychaetes.</title>
        <authorList>
            <person name="Perez M."/>
            <person name="Aroh O."/>
            <person name="Sun Y."/>
            <person name="Lan Y."/>
            <person name="Juniper S.K."/>
            <person name="Young C.R."/>
            <person name="Angers B."/>
            <person name="Qian P.Y."/>
        </authorList>
    </citation>
    <scope>NUCLEOTIDE SEQUENCE</scope>
    <source>
        <strain evidence="1">P08H-3</strain>
    </source>
</reference>
<proteinExistence type="predicted"/>
<comment type="caution">
    <text evidence="1">The sequence shown here is derived from an EMBL/GenBank/DDBJ whole genome shotgun (WGS) entry which is preliminary data.</text>
</comment>